<evidence type="ECO:0000313" key="8">
    <source>
        <dbReference type="Proteomes" id="UP001211907"/>
    </source>
</evidence>
<dbReference type="InterPro" id="IPR059164">
    <property type="entry name" value="HAT_PRP39_C"/>
</dbReference>
<dbReference type="AlphaFoldDB" id="A0AAD5SYI2"/>
<evidence type="ECO:0000256" key="2">
    <source>
        <dbReference type="ARBA" id="ARBA00022664"/>
    </source>
</evidence>
<keyword evidence="3" id="KW-0677">Repeat</keyword>
<name>A0AAD5SYI2_9FUNG</name>
<evidence type="ECO:0000256" key="5">
    <source>
        <dbReference type="ARBA" id="ARBA00023242"/>
    </source>
</evidence>
<protein>
    <submittedName>
        <fullName evidence="7">Uncharacterized protein</fullName>
    </submittedName>
</protein>
<dbReference type="Proteomes" id="UP001211907">
    <property type="component" value="Unassembled WGS sequence"/>
</dbReference>
<reference evidence="7" key="1">
    <citation type="submission" date="2020-05" db="EMBL/GenBank/DDBJ databases">
        <title>Phylogenomic resolution of chytrid fungi.</title>
        <authorList>
            <person name="Stajich J.E."/>
            <person name="Amses K."/>
            <person name="Simmons R."/>
            <person name="Seto K."/>
            <person name="Myers J."/>
            <person name="Bonds A."/>
            <person name="Quandt C.A."/>
            <person name="Barry K."/>
            <person name="Liu P."/>
            <person name="Grigoriev I."/>
            <person name="Longcore J.E."/>
            <person name="James T.Y."/>
        </authorList>
    </citation>
    <scope>NUCLEOTIDE SEQUENCE</scope>
    <source>
        <strain evidence="7">JEL0513</strain>
    </source>
</reference>
<organism evidence="7 8">
    <name type="scientific">Physocladia obscura</name>
    <dbReference type="NCBI Taxonomy" id="109957"/>
    <lineage>
        <taxon>Eukaryota</taxon>
        <taxon>Fungi</taxon>
        <taxon>Fungi incertae sedis</taxon>
        <taxon>Chytridiomycota</taxon>
        <taxon>Chytridiomycota incertae sedis</taxon>
        <taxon>Chytridiomycetes</taxon>
        <taxon>Chytridiales</taxon>
        <taxon>Chytriomycetaceae</taxon>
        <taxon>Physocladia</taxon>
    </lineage>
</organism>
<evidence type="ECO:0000256" key="3">
    <source>
        <dbReference type="ARBA" id="ARBA00022737"/>
    </source>
</evidence>
<keyword evidence="5" id="KW-0539">Nucleus</keyword>
<evidence type="ECO:0000256" key="1">
    <source>
        <dbReference type="ARBA" id="ARBA00004123"/>
    </source>
</evidence>
<dbReference type="GO" id="GO:0005685">
    <property type="term" value="C:U1 snRNP"/>
    <property type="evidence" value="ECO:0007669"/>
    <property type="project" value="TreeGrafter"/>
</dbReference>
<comment type="subcellular location">
    <subcellularLocation>
        <location evidence="1">Nucleus</location>
    </subcellularLocation>
</comment>
<dbReference type="InterPro" id="IPR011990">
    <property type="entry name" value="TPR-like_helical_dom_sf"/>
</dbReference>
<dbReference type="SMART" id="SM00386">
    <property type="entry name" value="HAT"/>
    <property type="match status" value="4"/>
</dbReference>
<comment type="caution">
    <text evidence="7">The sequence shown here is derived from an EMBL/GenBank/DDBJ whole genome shotgun (WGS) entry which is preliminary data.</text>
</comment>
<keyword evidence="8" id="KW-1185">Reference proteome</keyword>
<dbReference type="SUPFAM" id="SSF48452">
    <property type="entry name" value="TPR-like"/>
    <property type="match status" value="1"/>
</dbReference>
<dbReference type="InterPro" id="IPR003107">
    <property type="entry name" value="HAT"/>
</dbReference>
<dbReference type="Pfam" id="PF13174">
    <property type="entry name" value="TPR_6"/>
    <property type="match status" value="1"/>
</dbReference>
<evidence type="ECO:0000256" key="4">
    <source>
        <dbReference type="ARBA" id="ARBA00023187"/>
    </source>
</evidence>
<sequence>MDIEQELRQKIHGIKSEIYLKTQDLVHKCWAFESEIKRPYFHIKPIDEAQLANWRKYLDFQESAVDSGTADISSLYVLYERCMVACALYEEFWLRYARCLIARGDYDGAKNAYYRAATQFLVNGRTELRLEFAAFEEEQGRVTEAAEIYTKQMENVPGHIETLFKYVQFVRRNFGVEQAEEFLTSVTATFEDEKTRAFLISVKAKLVYQHRGSIEDARAIYTEFVSNFPDSKYLLLQYFLFELNLPATSNSVENAQAVWDTVKSSPAFTEYDKLTLGQRYSDFLLEHDSGLVFYNNLVRELNSAYKMPTLAALAEADGAGNILGKKRTATEEGGVFKIAKTIAGSTPAASTVTTQQSAYGGTWNGFSQGGTGYGQQGTW</sequence>
<dbReference type="GO" id="GO:0000395">
    <property type="term" value="P:mRNA 5'-splice site recognition"/>
    <property type="evidence" value="ECO:0007669"/>
    <property type="project" value="TreeGrafter"/>
</dbReference>
<dbReference type="PANTHER" id="PTHR17204">
    <property type="entry name" value="PRE-MRNA PROCESSING PROTEIN PRP39-RELATED"/>
    <property type="match status" value="1"/>
</dbReference>
<dbReference type="InterPro" id="IPR019734">
    <property type="entry name" value="TPR_rpt"/>
</dbReference>
<dbReference type="GO" id="GO:0071004">
    <property type="term" value="C:U2-type prespliceosome"/>
    <property type="evidence" value="ECO:0007669"/>
    <property type="project" value="TreeGrafter"/>
</dbReference>
<dbReference type="GO" id="GO:0030627">
    <property type="term" value="F:pre-mRNA 5'-splice site binding"/>
    <property type="evidence" value="ECO:0007669"/>
    <property type="project" value="TreeGrafter"/>
</dbReference>
<evidence type="ECO:0000313" key="7">
    <source>
        <dbReference type="EMBL" id="KAJ3119427.1"/>
    </source>
</evidence>
<gene>
    <name evidence="7" type="ORF">HK100_000326</name>
</gene>
<accession>A0AAD5SYI2</accession>
<dbReference type="GO" id="GO:0000243">
    <property type="term" value="C:commitment complex"/>
    <property type="evidence" value="ECO:0007669"/>
    <property type="project" value="TreeGrafter"/>
</dbReference>
<dbReference type="Pfam" id="PF23241">
    <property type="entry name" value="HAT_PRP39_C"/>
    <property type="match status" value="1"/>
</dbReference>
<keyword evidence="4" id="KW-0508">mRNA splicing</keyword>
<comment type="similarity">
    <text evidence="6">Belongs to the PRP39 family.</text>
</comment>
<dbReference type="Gene3D" id="1.25.40.10">
    <property type="entry name" value="Tetratricopeptide repeat domain"/>
    <property type="match status" value="1"/>
</dbReference>
<dbReference type="EMBL" id="JADGJH010001062">
    <property type="protein sequence ID" value="KAJ3119427.1"/>
    <property type="molecule type" value="Genomic_DNA"/>
</dbReference>
<keyword evidence="2" id="KW-0507">mRNA processing</keyword>
<dbReference type="PANTHER" id="PTHR17204:SF5">
    <property type="entry name" value="PRE-MRNA-PROCESSING FACTOR 39"/>
    <property type="match status" value="1"/>
</dbReference>
<proteinExistence type="inferred from homology"/>
<evidence type="ECO:0000256" key="6">
    <source>
        <dbReference type="ARBA" id="ARBA00038019"/>
    </source>
</evidence>